<organism evidence="1 2">
    <name type="scientific">Pseudocercospora eumusae</name>
    <dbReference type="NCBI Taxonomy" id="321146"/>
    <lineage>
        <taxon>Eukaryota</taxon>
        <taxon>Fungi</taxon>
        <taxon>Dikarya</taxon>
        <taxon>Ascomycota</taxon>
        <taxon>Pezizomycotina</taxon>
        <taxon>Dothideomycetes</taxon>
        <taxon>Dothideomycetidae</taxon>
        <taxon>Mycosphaerellales</taxon>
        <taxon>Mycosphaerellaceae</taxon>
        <taxon>Pseudocercospora</taxon>
    </lineage>
</organism>
<gene>
    <name evidence="1" type="ORF">AC578_6661</name>
</gene>
<evidence type="ECO:0000313" key="1">
    <source>
        <dbReference type="EMBL" id="KXT02102.1"/>
    </source>
</evidence>
<accession>A0A139HI69</accession>
<sequence>MLRSSRTRLTIQDCYAHLAQLDTSELVHFLGVTKYGKIVHDGNRTYNTTLSNLIELDCCETDYIRSVLNRMLDTLFVEMSTAALPSFSALQTSPRSTLQHVLRACHLMTGDQLWACLLKARQNLRKFQGSTTTTKLLELPAEMRNLIYERALCENSWVKIEQDSFAFEVAAVDMDRQLAVAFVRQAGALLDIDKVRVRWVRSSGISDQLRAYNLFDWIAAYYFGHIKICFKRSGENASVGPANGESGLRACSMAFETIDELYDQVYWHNIVDVLMLGMHLAWPFKNPEDVPGNLPVATWQLAFWPKFVTWFKEHFESSAVFEIWLNQPNHYFIVRHVHDTMSQPRSELGTGRGHVTVGSMSLQGTARSFALNFKAHLNGGEESRCA</sequence>
<proteinExistence type="predicted"/>
<dbReference type="Proteomes" id="UP000070133">
    <property type="component" value="Unassembled WGS sequence"/>
</dbReference>
<name>A0A139HI69_9PEZI</name>
<dbReference type="OrthoDB" id="3934270at2759"/>
<dbReference type="EMBL" id="LFZN01000046">
    <property type="protein sequence ID" value="KXT02102.1"/>
    <property type="molecule type" value="Genomic_DNA"/>
</dbReference>
<evidence type="ECO:0000313" key="2">
    <source>
        <dbReference type="Proteomes" id="UP000070133"/>
    </source>
</evidence>
<keyword evidence="2" id="KW-1185">Reference proteome</keyword>
<dbReference type="AlphaFoldDB" id="A0A139HI69"/>
<protein>
    <submittedName>
        <fullName evidence="1">Uncharacterized protein</fullName>
    </submittedName>
</protein>
<comment type="caution">
    <text evidence="1">The sequence shown here is derived from an EMBL/GenBank/DDBJ whole genome shotgun (WGS) entry which is preliminary data.</text>
</comment>
<reference evidence="1 2" key="1">
    <citation type="submission" date="2015-07" db="EMBL/GenBank/DDBJ databases">
        <title>Comparative genomics of the Sigatoka disease complex on banana suggests a link between parallel evolutionary changes in Pseudocercospora fijiensis and Pseudocercospora eumusae and increased virulence on the banana host.</title>
        <authorList>
            <person name="Chang T.-C."/>
            <person name="Salvucci A."/>
            <person name="Crous P.W."/>
            <person name="Stergiopoulos I."/>
        </authorList>
    </citation>
    <scope>NUCLEOTIDE SEQUENCE [LARGE SCALE GENOMIC DNA]</scope>
    <source>
        <strain evidence="1 2">CBS 114824</strain>
    </source>
</reference>